<evidence type="ECO:0000313" key="2">
    <source>
        <dbReference type="EMBL" id="MFC5477312.1"/>
    </source>
</evidence>
<evidence type="ECO:0000256" key="1">
    <source>
        <dbReference type="SAM" id="Phobius"/>
    </source>
</evidence>
<sequence length="153" mass="16511">MTDLALAIVHHLIVFGIAAVLAAELALMRPAAMSSQTVRLLGRFDAAYGLLALAILAVGFIRVWYGAKGPDFYLHNHAFWGKIAAFAVVGLISIKPTIRIAAWKKRLKADAAFMPALDEVGTLRRLLLIEIHVFALIPIFAAMMARGVGYGVG</sequence>
<keyword evidence="1" id="KW-1133">Transmembrane helix</keyword>
<evidence type="ECO:0000313" key="3">
    <source>
        <dbReference type="Proteomes" id="UP001596101"/>
    </source>
</evidence>
<gene>
    <name evidence="2" type="ORF">ACFPQ5_03865</name>
</gene>
<keyword evidence="3" id="KW-1185">Reference proteome</keyword>
<feature type="transmembrane region" description="Helical" evidence="1">
    <location>
        <begin position="126"/>
        <end position="145"/>
    </location>
</feature>
<dbReference type="EMBL" id="JBHSMR010000008">
    <property type="protein sequence ID" value="MFC5477312.1"/>
    <property type="molecule type" value="Genomic_DNA"/>
</dbReference>
<dbReference type="RefSeq" id="WP_379751950.1">
    <property type="nucleotide sequence ID" value="NZ_JBHSMR010000008.1"/>
</dbReference>
<keyword evidence="1" id="KW-0812">Transmembrane</keyword>
<feature type="transmembrane region" description="Helical" evidence="1">
    <location>
        <begin position="6"/>
        <end position="27"/>
    </location>
</feature>
<keyword evidence="1" id="KW-0472">Membrane</keyword>
<dbReference type="Pfam" id="PF09980">
    <property type="entry name" value="DUF2214"/>
    <property type="match status" value="1"/>
</dbReference>
<dbReference type="Proteomes" id="UP001596101">
    <property type="component" value="Unassembled WGS sequence"/>
</dbReference>
<organism evidence="2 3">
    <name type="scientific">Massilia suwonensis</name>
    <dbReference type="NCBI Taxonomy" id="648895"/>
    <lineage>
        <taxon>Bacteria</taxon>
        <taxon>Pseudomonadati</taxon>
        <taxon>Pseudomonadota</taxon>
        <taxon>Betaproteobacteria</taxon>
        <taxon>Burkholderiales</taxon>
        <taxon>Oxalobacteraceae</taxon>
        <taxon>Telluria group</taxon>
        <taxon>Massilia</taxon>
    </lineage>
</organism>
<comment type="caution">
    <text evidence="2">The sequence shown here is derived from an EMBL/GenBank/DDBJ whole genome shotgun (WGS) entry which is preliminary data.</text>
</comment>
<name>A0ABW0MJL7_9BURK</name>
<protein>
    <submittedName>
        <fullName evidence="2">DUF2214 family protein</fullName>
    </submittedName>
</protein>
<accession>A0ABW0MJL7</accession>
<feature type="transmembrane region" description="Helical" evidence="1">
    <location>
        <begin position="48"/>
        <end position="67"/>
    </location>
</feature>
<feature type="transmembrane region" description="Helical" evidence="1">
    <location>
        <begin position="79"/>
        <end position="98"/>
    </location>
</feature>
<dbReference type="InterPro" id="IPR018706">
    <property type="entry name" value="DUF2214_membrane"/>
</dbReference>
<proteinExistence type="predicted"/>
<reference evidence="3" key="1">
    <citation type="journal article" date="2019" name="Int. J. Syst. Evol. Microbiol.">
        <title>The Global Catalogue of Microorganisms (GCM) 10K type strain sequencing project: providing services to taxonomists for standard genome sequencing and annotation.</title>
        <authorList>
            <consortium name="The Broad Institute Genomics Platform"/>
            <consortium name="The Broad Institute Genome Sequencing Center for Infectious Disease"/>
            <person name="Wu L."/>
            <person name="Ma J."/>
        </authorList>
    </citation>
    <scope>NUCLEOTIDE SEQUENCE [LARGE SCALE GENOMIC DNA]</scope>
    <source>
        <strain evidence="3">CCUG 43111</strain>
    </source>
</reference>